<comment type="caution">
    <text evidence="7">The sequence shown here is derived from an EMBL/GenBank/DDBJ whole genome shotgun (WGS) entry which is preliminary data.</text>
</comment>
<comment type="subcellular location">
    <subcellularLocation>
        <location evidence="1">Membrane</location>
        <topology evidence="1">Single-pass membrane protein</topology>
    </subcellularLocation>
</comment>
<dbReference type="InterPro" id="IPR042201">
    <property type="entry name" value="FH2_Formin_sf"/>
</dbReference>
<dbReference type="PANTHER" id="PTHR23213">
    <property type="entry name" value="FORMIN-RELATED"/>
    <property type="match status" value="1"/>
</dbReference>
<evidence type="ECO:0000313" key="8">
    <source>
        <dbReference type="Proteomes" id="UP001085076"/>
    </source>
</evidence>
<feature type="domain" description="FH2" evidence="6">
    <location>
        <begin position="173"/>
        <end position="547"/>
    </location>
</feature>
<dbReference type="Pfam" id="PF02181">
    <property type="entry name" value="FH2"/>
    <property type="match status" value="1"/>
</dbReference>
<evidence type="ECO:0000256" key="1">
    <source>
        <dbReference type="ARBA" id="ARBA00004167"/>
    </source>
</evidence>
<dbReference type="Proteomes" id="UP001085076">
    <property type="component" value="Miscellaneous, Linkage group lg04"/>
</dbReference>
<feature type="chain" id="PRO_5038912937" description="FH2 domain-containing protein" evidence="5">
    <location>
        <begin position="36"/>
        <end position="612"/>
    </location>
</feature>
<keyword evidence="8" id="KW-1185">Reference proteome</keyword>
<dbReference type="OrthoDB" id="1668162at2759"/>
<keyword evidence="2 5" id="KW-0732">Signal</keyword>
<evidence type="ECO:0000256" key="3">
    <source>
        <dbReference type="ARBA" id="ARBA00025793"/>
    </source>
</evidence>
<name>A0A9D5CKV1_9LILI</name>
<feature type="compositionally biased region" description="Low complexity" evidence="4">
    <location>
        <begin position="173"/>
        <end position="213"/>
    </location>
</feature>
<proteinExistence type="inferred from homology"/>
<gene>
    <name evidence="7" type="ORF">J5N97_016784</name>
</gene>
<evidence type="ECO:0000259" key="6">
    <source>
        <dbReference type="SMART" id="SM00498"/>
    </source>
</evidence>
<dbReference type="PRINTS" id="PR01217">
    <property type="entry name" value="PRICHEXTENSN"/>
</dbReference>
<evidence type="ECO:0000313" key="7">
    <source>
        <dbReference type="EMBL" id="KAJ0974819.1"/>
    </source>
</evidence>
<dbReference type="SUPFAM" id="SSF101447">
    <property type="entry name" value="Formin homology 2 domain (FH2 domain)"/>
    <property type="match status" value="1"/>
</dbReference>
<feature type="signal peptide" evidence="5">
    <location>
        <begin position="1"/>
        <end position="35"/>
    </location>
</feature>
<dbReference type="PANTHER" id="PTHR23213:SF269">
    <property type="entry name" value="FORMIN-LIKE PROTEIN 5"/>
    <property type="match status" value="1"/>
</dbReference>
<dbReference type="SMART" id="SM00498">
    <property type="entry name" value="FH2"/>
    <property type="match status" value="1"/>
</dbReference>
<dbReference type="Gene3D" id="1.20.58.2220">
    <property type="entry name" value="Formin, FH2 domain"/>
    <property type="match status" value="1"/>
</dbReference>
<dbReference type="AlphaFoldDB" id="A0A9D5CKV1"/>
<feature type="region of interest" description="Disordered" evidence="4">
    <location>
        <begin position="170"/>
        <end position="246"/>
    </location>
</feature>
<reference evidence="7" key="2">
    <citation type="journal article" date="2022" name="Hortic Res">
        <title>The genome of Dioscorea zingiberensis sheds light on the biosynthesis, origin and evolution of the medicinally important diosgenin saponins.</title>
        <authorList>
            <person name="Li Y."/>
            <person name="Tan C."/>
            <person name="Li Z."/>
            <person name="Guo J."/>
            <person name="Li S."/>
            <person name="Chen X."/>
            <person name="Wang C."/>
            <person name="Dai X."/>
            <person name="Yang H."/>
            <person name="Song W."/>
            <person name="Hou L."/>
            <person name="Xu J."/>
            <person name="Tong Z."/>
            <person name="Xu A."/>
            <person name="Yuan X."/>
            <person name="Wang W."/>
            <person name="Yang Q."/>
            <person name="Chen L."/>
            <person name="Sun Z."/>
            <person name="Wang K."/>
            <person name="Pan B."/>
            <person name="Chen J."/>
            <person name="Bao Y."/>
            <person name="Liu F."/>
            <person name="Qi X."/>
            <person name="Gang D.R."/>
            <person name="Wen J."/>
            <person name="Li J."/>
        </authorList>
    </citation>
    <scope>NUCLEOTIDE SEQUENCE</scope>
    <source>
        <strain evidence="7">Dzin_1.0</strain>
    </source>
</reference>
<dbReference type="GO" id="GO:0016020">
    <property type="term" value="C:membrane"/>
    <property type="evidence" value="ECO:0007669"/>
    <property type="project" value="UniProtKB-SubCell"/>
</dbReference>
<dbReference type="InterPro" id="IPR015425">
    <property type="entry name" value="FH2_Formin"/>
</dbReference>
<comment type="similarity">
    <text evidence="3">Belongs to the formin-like family. Class-I subfamily.</text>
</comment>
<organism evidence="7 8">
    <name type="scientific">Dioscorea zingiberensis</name>
    <dbReference type="NCBI Taxonomy" id="325984"/>
    <lineage>
        <taxon>Eukaryota</taxon>
        <taxon>Viridiplantae</taxon>
        <taxon>Streptophyta</taxon>
        <taxon>Embryophyta</taxon>
        <taxon>Tracheophyta</taxon>
        <taxon>Spermatophyta</taxon>
        <taxon>Magnoliopsida</taxon>
        <taxon>Liliopsida</taxon>
        <taxon>Dioscoreales</taxon>
        <taxon>Dioscoreaceae</taxon>
        <taxon>Dioscorea</taxon>
    </lineage>
</organism>
<dbReference type="EMBL" id="JAGGNH010000004">
    <property type="protein sequence ID" value="KAJ0974819.1"/>
    <property type="molecule type" value="Genomic_DNA"/>
</dbReference>
<accession>A0A9D5CKV1</accession>
<evidence type="ECO:0000256" key="4">
    <source>
        <dbReference type="SAM" id="MobiDB-lite"/>
    </source>
</evidence>
<feature type="region of interest" description="Disordered" evidence="4">
    <location>
        <begin position="278"/>
        <end position="313"/>
    </location>
</feature>
<feature type="compositionally biased region" description="Pro residues" evidence="4">
    <location>
        <begin position="285"/>
        <end position="310"/>
    </location>
</feature>
<feature type="compositionally biased region" description="Basic and acidic residues" evidence="4">
    <location>
        <begin position="214"/>
        <end position="223"/>
    </location>
</feature>
<dbReference type="GO" id="GO:0045010">
    <property type="term" value="P:actin nucleation"/>
    <property type="evidence" value="ECO:0007669"/>
    <property type="project" value="InterPro"/>
</dbReference>
<evidence type="ECO:0000256" key="2">
    <source>
        <dbReference type="ARBA" id="ARBA00022729"/>
    </source>
</evidence>
<dbReference type="GO" id="GO:0051015">
    <property type="term" value="F:actin filament binding"/>
    <property type="evidence" value="ECO:0007669"/>
    <property type="project" value="InterPro"/>
</dbReference>
<reference evidence="7" key="1">
    <citation type="submission" date="2021-03" db="EMBL/GenBank/DDBJ databases">
        <authorList>
            <person name="Li Z."/>
            <person name="Yang C."/>
        </authorList>
    </citation>
    <scope>NUCLEOTIDE SEQUENCE</scope>
    <source>
        <strain evidence="7">Dzin_1.0</strain>
        <tissue evidence="7">Leaf</tissue>
    </source>
</reference>
<protein>
    <recommendedName>
        <fullName evidence="6">FH2 domain-containing protein</fullName>
    </recommendedName>
</protein>
<sequence length="612" mass="67496">MVVWGSIGEMMDLRRWGFVVFCLILLSVLMPGGSGGRQRTGELFLGLGVSSQEIDEGTVERLWRNCGLDPLDINNAVKGQYVSILRDVNSDSTEINSKLRLLTKVGTQEAFAHLSHELDTLIECMRKQDSHFHLSGQDDNSRNMFADYHESIHVWDPVTRRHLAGEPFQVMAPSSAPSPSVIPGPSSGLTSVPSPSPVVDSPIPSPAPVIILPPERHQSHGDRSPSPTPGDKSHEESLNSAPVVPINAQSDSNKTIIIAVAVTAVGISCESVPELSNAETDVPATKPPPPPPALPVKNVAPPPPVPPPKPGNELPSELLQILLRMAPSPDEEFKLRVACKELRSSRLFRKLLEAVLKTGNRMNVGTFRGGAEAFKLDTLLKLSDVKGTDGKIDTIALCCSRNYNDLKETGDYYQTLGLRVVSGLSAELENVKKAATLDSDVLTTTAANLGHRLVKTKDFLNTDMKNLEEKSGFHRSLKSFVEHAETDITFLLEEEKRVRSLVKSTTDYFHGNAGKDEGLRLFVIVRDFLGMVDKACKEQLGIAAWIVQALMMKIFRLFLRGSRIWCHGQLANLCFLKRCAIAWYLRRFFQKSNVDKLLGTNFYSRSWSNTET</sequence>
<dbReference type="InterPro" id="IPR027643">
    <property type="entry name" value="Formin-like_plant"/>
</dbReference>
<evidence type="ECO:0000256" key="5">
    <source>
        <dbReference type="SAM" id="SignalP"/>
    </source>
</evidence>